<evidence type="ECO:0000256" key="7">
    <source>
        <dbReference type="ARBA" id="ARBA00038168"/>
    </source>
</evidence>
<gene>
    <name evidence="11" type="ORF">CLIB1423_05S02762</name>
</gene>
<keyword evidence="4 8" id="KW-0479">Metal-binding</keyword>
<keyword evidence="12" id="KW-1185">Reference proteome</keyword>
<dbReference type="GO" id="GO:0016020">
    <property type="term" value="C:membrane"/>
    <property type="evidence" value="ECO:0007669"/>
    <property type="project" value="UniProtKB-SubCell"/>
</dbReference>
<dbReference type="SUPFAM" id="SSF55856">
    <property type="entry name" value="Cytochrome b5-like heme/steroid binding domain"/>
    <property type="match status" value="1"/>
</dbReference>
<comment type="subcellular location">
    <subcellularLocation>
        <location evidence="1">Membrane</location>
    </subcellularLocation>
</comment>
<dbReference type="Pfam" id="PF00173">
    <property type="entry name" value="Cyt-b5"/>
    <property type="match status" value="1"/>
</dbReference>
<feature type="transmembrane region" description="Helical" evidence="8">
    <location>
        <begin position="126"/>
        <end position="150"/>
    </location>
</feature>
<evidence type="ECO:0000256" key="4">
    <source>
        <dbReference type="ARBA" id="ARBA00022723"/>
    </source>
</evidence>
<evidence type="ECO:0000313" key="12">
    <source>
        <dbReference type="Proteomes" id="UP000837801"/>
    </source>
</evidence>
<evidence type="ECO:0000256" key="9">
    <source>
        <dbReference type="SAM" id="MobiDB-lite"/>
    </source>
</evidence>
<evidence type="ECO:0000313" key="11">
    <source>
        <dbReference type="EMBL" id="CAH2351980.1"/>
    </source>
</evidence>
<keyword evidence="6 8" id="KW-0472">Membrane</keyword>
<dbReference type="PANTHER" id="PTHR19359:SF95">
    <property type="entry name" value="CYTOCHROME B5 TYPE B"/>
    <property type="match status" value="1"/>
</dbReference>
<dbReference type="GO" id="GO:0020037">
    <property type="term" value="F:heme binding"/>
    <property type="evidence" value="ECO:0007669"/>
    <property type="project" value="UniProtKB-UniRule"/>
</dbReference>
<feature type="compositionally biased region" description="Polar residues" evidence="9">
    <location>
        <begin position="95"/>
        <end position="108"/>
    </location>
</feature>
<dbReference type="OrthoDB" id="260519at2759"/>
<protein>
    <submittedName>
        <fullName evidence="11">Cytochrome b5</fullName>
    </submittedName>
</protein>
<keyword evidence="3 8" id="KW-0812">Transmembrane</keyword>
<dbReference type="InterPro" id="IPR018506">
    <property type="entry name" value="Cyt_B5_heme-BS"/>
</dbReference>
<feature type="region of interest" description="Disordered" evidence="9">
    <location>
        <begin position="95"/>
        <end position="118"/>
    </location>
</feature>
<dbReference type="GO" id="GO:0046872">
    <property type="term" value="F:metal ion binding"/>
    <property type="evidence" value="ECO:0007669"/>
    <property type="project" value="UniProtKB-UniRule"/>
</dbReference>
<dbReference type="PANTHER" id="PTHR19359">
    <property type="entry name" value="CYTOCHROME B5"/>
    <property type="match status" value="1"/>
</dbReference>
<sequence length="160" mass="18445">MIPSKVFTLKDIANHDSPNDLWMVIYNKVYDITDFVSEHPGGAEVMFDCGGIDATIAFEDVAHSDVALSMLDPYYVGELHRDDCQVYSHIKNPSSNYVHSPTQSNSIQKSKKLKKKKRKPKWKKNIIIRNFTFVMLVTLALVGFISYLYLQKIKWMNQIQ</sequence>
<dbReference type="AlphaFoldDB" id="A0A9P0VXJ9"/>
<evidence type="ECO:0000256" key="8">
    <source>
        <dbReference type="RuleBase" id="RU362121"/>
    </source>
</evidence>
<accession>A0A9P0VXJ9</accession>
<feature type="compositionally biased region" description="Basic residues" evidence="9">
    <location>
        <begin position="109"/>
        <end position="118"/>
    </location>
</feature>
<keyword evidence="2 8" id="KW-0349">Heme</keyword>
<dbReference type="PROSITE" id="PS50255">
    <property type="entry name" value="CYTOCHROME_B5_2"/>
    <property type="match status" value="1"/>
</dbReference>
<dbReference type="Proteomes" id="UP000837801">
    <property type="component" value="Unassembled WGS sequence"/>
</dbReference>
<dbReference type="PROSITE" id="PS00191">
    <property type="entry name" value="CYTOCHROME_B5_1"/>
    <property type="match status" value="1"/>
</dbReference>
<reference evidence="11" key="1">
    <citation type="submission" date="2022-03" db="EMBL/GenBank/DDBJ databases">
        <authorList>
            <person name="Legras J.-L."/>
            <person name="Devillers H."/>
            <person name="Grondin C."/>
        </authorList>
    </citation>
    <scope>NUCLEOTIDE SEQUENCE</scope>
    <source>
        <strain evidence="11">CLIB 1423</strain>
    </source>
</reference>
<dbReference type="InterPro" id="IPR050668">
    <property type="entry name" value="Cytochrome_b5"/>
</dbReference>
<dbReference type="FunFam" id="3.10.120.10:FF:000002">
    <property type="entry name" value="Cytochrome b5 type B"/>
    <property type="match status" value="1"/>
</dbReference>
<proteinExistence type="inferred from homology"/>
<dbReference type="InterPro" id="IPR036400">
    <property type="entry name" value="Cyt_B5-like_heme/steroid_sf"/>
</dbReference>
<dbReference type="InterPro" id="IPR001199">
    <property type="entry name" value="Cyt_B5-like_heme/steroid-bd"/>
</dbReference>
<keyword evidence="5 8" id="KW-0408">Iron</keyword>
<keyword evidence="8" id="KW-1133">Transmembrane helix</keyword>
<dbReference type="SMART" id="SM01117">
    <property type="entry name" value="Cyt-b5"/>
    <property type="match status" value="1"/>
</dbReference>
<evidence type="ECO:0000259" key="10">
    <source>
        <dbReference type="PROSITE" id="PS50255"/>
    </source>
</evidence>
<dbReference type="PRINTS" id="PR00363">
    <property type="entry name" value="CYTOCHROMEB5"/>
</dbReference>
<organism evidence="11 12">
    <name type="scientific">[Candida] railenensis</name>
    <dbReference type="NCBI Taxonomy" id="45579"/>
    <lineage>
        <taxon>Eukaryota</taxon>
        <taxon>Fungi</taxon>
        <taxon>Dikarya</taxon>
        <taxon>Ascomycota</taxon>
        <taxon>Saccharomycotina</taxon>
        <taxon>Pichiomycetes</taxon>
        <taxon>Debaryomycetaceae</taxon>
        <taxon>Kurtzmaniella</taxon>
    </lineage>
</organism>
<evidence type="ECO:0000256" key="1">
    <source>
        <dbReference type="ARBA" id="ARBA00004370"/>
    </source>
</evidence>
<comment type="caution">
    <text evidence="11">The sequence shown here is derived from an EMBL/GenBank/DDBJ whole genome shotgun (WGS) entry which is preliminary data.</text>
</comment>
<evidence type="ECO:0000256" key="6">
    <source>
        <dbReference type="ARBA" id="ARBA00023136"/>
    </source>
</evidence>
<evidence type="ECO:0000256" key="5">
    <source>
        <dbReference type="ARBA" id="ARBA00023004"/>
    </source>
</evidence>
<comment type="similarity">
    <text evidence="7 8">Belongs to the cytochrome b5 family.</text>
</comment>
<feature type="domain" description="Cytochrome b5 heme-binding" evidence="10">
    <location>
        <begin position="4"/>
        <end position="80"/>
    </location>
</feature>
<dbReference type="Gene3D" id="3.10.120.10">
    <property type="entry name" value="Cytochrome b5-like heme/steroid binding domain"/>
    <property type="match status" value="1"/>
</dbReference>
<evidence type="ECO:0000256" key="2">
    <source>
        <dbReference type="ARBA" id="ARBA00022617"/>
    </source>
</evidence>
<dbReference type="EMBL" id="CAKXYY010000005">
    <property type="protein sequence ID" value="CAH2351980.1"/>
    <property type="molecule type" value="Genomic_DNA"/>
</dbReference>
<evidence type="ECO:0000256" key="3">
    <source>
        <dbReference type="ARBA" id="ARBA00022692"/>
    </source>
</evidence>
<name>A0A9P0VXJ9_9ASCO</name>